<evidence type="ECO:0000256" key="4">
    <source>
        <dbReference type="SAM" id="SignalP"/>
    </source>
</evidence>
<evidence type="ECO:0000313" key="5">
    <source>
        <dbReference type="EMBL" id="HJA08642.1"/>
    </source>
</evidence>
<dbReference type="InterPro" id="IPR019734">
    <property type="entry name" value="TPR_rpt"/>
</dbReference>
<dbReference type="Proteomes" id="UP000824225">
    <property type="component" value="Unassembled WGS sequence"/>
</dbReference>
<dbReference type="PANTHER" id="PTHR44858:SF1">
    <property type="entry name" value="UDP-N-ACETYLGLUCOSAMINE--PEPTIDE N-ACETYLGLUCOSAMINYLTRANSFERASE SPINDLY-RELATED"/>
    <property type="match status" value="1"/>
</dbReference>
<dbReference type="PROSITE" id="PS50005">
    <property type="entry name" value="TPR"/>
    <property type="match status" value="1"/>
</dbReference>
<keyword evidence="4" id="KW-0732">Signal</keyword>
<evidence type="ECO:0000313" key="6">
    <source>
        <dbReference type="Proteomes" id="UP000824225"/>
    </source>
</evidence>
<dbReference type="InterPro" id="IPR011990">
    <property type="entry name" value="TPR-like_helical_dom_sf"/>
</dbReference>
<dbReference type="SUPFAM" id="SSF48452">
    <property type="entry name" value="TPR-like"/>
    <property type="match status" value="1"/>
</dbReference>
<dbReference type="InterPro" id="IPR050498">
    <property type="entry name" value="Ycf3"/>
</dbReference>
<accession>A0A9D2KM93</accession>
<proteinExistence type="predicted"/>
<keyword evidence="1" id="KW-0677">Repeat</keyword>
<evidence type="ECO:0000256" key="1">
    <source>
        <dbReference type="ARBA" id="ARBA00022737"/>
    </source>
</evidence>
<sequence>MFASWFRTTVCAVLLLTAGCVFPAFSFRPAPSESLESESAVGSDDASPRAAVSPRARELFEQARSEWDEHDVCRQPSAAVAWLDAALEVQPDYVDALIWRGRALSESGYLEDAFDDFTRAIRLQASALAYAERGLVGLRLGNVRGAERDMERALSLDDDEPRTYVYRAALRFTQERREQACSDLTEACSRGLCLPREKAVREGLCR</sequence>
<protein>
    <recommendedName>
        <fullName evidence="7">Tetratricopeptide repeat protein</fullName>
    </recommendedName>
</protein>
<feature type="signal peptide" evidence="4">
    <location>
        <begin position="1"/>
        <end position="26"/>
    </location>
</feature>
<dbReference type="PANTHER" id="PTHR44858">
    <property type="entry name" value="TETRATRICOPEPTIDE REPEAT PROTEIN 6"/>
    <property type="match status" value="1"/>
</dbReference>
<dbReference type="Gene3D" id="1.25.40.10">
    <property type="entry name" value="Tetratricopeptide repeat domain"/>
    <property type="match status" value="2"/>
</dbReference>
<comment type="caution">
    <text evidence="5">The sequence shown here is derived from an EMBL/GenBank/DDBJ whole genome shotgun (WGS) entry which is preliminary data.</text>
</comment>
<dbReference type="AlphaFoldDB" id="A0A9D2KM93"/>
<reference evidence="5" key="2">
    <citation type="submission" date="2021-04" db="EMBL/GenBank/DDBJ databases">
        <authorList>
            <person name="Gilroy R."/>
        </authorList>
    </citation>
    <scope>NUCLEOTIDE SEQUENCE</scope>
    <source>
        <strain evidence="5">CHK186-16707</strain>
    </source>
</reference>
<dbReference type="PROSITE" id="PS51257">
    <property type="entry name" value="PROKAR_LIPOPROTEIN"/>
    <property type="match status" value="1"/>
</dbReference>
<reference evidence="5" key="1">
    <citation type="journal article" date="2021" name="PeerJ">
        <title>Extensive microbial diversity within the chicken gut microbiome revealed by metagenomics and culture.</title>
        <authorList>
            <person name="Gilroy R."/>
            <person name="Ravi A."/>
            <person name="Getino M."/>
            <person name="Pursley I."/>
            <person name="Horton D.L."/>
            <person name="Alikhan N.F."/>
            <person name="Baker D."/>
            <person name="Gharbi K."/>
            <person name="Hall N."/>
            <person name="Watson M."/>
            <person name="Adriaenssens E.M."/>
            <person name="Foster-Nyarko E."/>
            <person name="Jarju S."/>
            <person name="Secka A."/>
            <person name="Antonio M."/>
            <person name="Oren A."/>
            <person name="Chaudhuri R.R."/>
            <person name="La Ragione R."/>
            <person name="Hildebrand F."/>
            <person name="Pallen M.J."/>
        </authorList>
    </citation>
    <scope>NUCLEOTIDE SEQUENCE</scope>
    <source>
        <strain evidence="5">CHK186-16707</strain>
    </source>
</reference>
<evidence type="ECO:0008006" key="7">
    <source>
        <dbReference type="Google" id="ProtNLM"/>
    </source>
</evidence>
<name>A0A9D2KM93_9BACT</name>
<gene>
    <name evidence="5" type="ORF">H9962_05570</name>
</gene>
<evidence type="ECO:0000256" key="2">
    <source>
        <dbReference type="ARBA" id="ARBA00022803"/>
    </source>
</evidence>
<feature type="repeat" description="TPR" evidence="3">
    <location>
        <begin position="127"/>
        <end position="160"/>
    </location>
</feature>
<evidence type="ECO:0000256" key="3">
    <source>
        <dbReference type="PROSITE-ProRule" id="PRU00339"/>
    </source>
</evidence>
<feature type="chain" id="PRO_5038758624" description="Tetratricopeptide repeat protein" evidence="4">
    <location>
        <begin position="27"/>
        <end position="206"/>
    </location>
</feature>
<organism evidence="5 6">
    <name type="scientific">Candidatus Mailhella merdigallinarum</name>
    <dbReference type="NCBI Taxonomy" id="2838658"/>
    <lineage>
        <taxon>Bacteria</taxon>
        <taxon>Pseudomonadati</taxon>
        <taxon>Thermodesulfobacteriota</taxon>
        <taxon>Desulfovibrionia</taxon>
        <taxon>Desulfovibrionales</taxon>
        <taxon>Desulfovibrionaceae</taxon>
        <taxon>Mailhella</taxon>
    </lineage>
</organism>
<keyword evidence="2 3" id="KW-0802">TPR repeat</keyword>
<dbReference type="EMBL" id="DXAN01000018">
    <property type="protein sequence ID" value="HJA08642.1"/>
    <property type="molecule type" value="Genomic_DNA"/>
</dbReference>